<dbReference type="STRING" id="1484693.RS694_19790"/>
<dbReference type="eggNOG" id="COG1741">
    <property type="taxonomic scope" value="Bacteria"/>
</dbReference>
<keyword evidence="5" id="KW-1185">Reference proteome</keyword>
<evidence type="ECO:0000259" key="3">
    <source>
        <dbReference type="Pfam" id="PF02678"/>
    </source>
</evidence>
<dbReference type="EMBL" id="CP019239">
    <property type="protein sequence ID" value="APW44539.1"/>
    <property type="molecule type" value="Genomic_DNA"/>
</dbReference>
<reference evidence="4 5" key="1">
    <citation type="submission" date="2017-01" db="EMBL/GenBank/DDBJ databases">
        <authorList>
            <person name="Mah S.A."/>
            <person name="Swanson W.J."/>
            <person name="Moy G.W."/>
            <person name="Vacquier V.D."/>
        </authorList>
    </citation>
    <scope>NUCLEOTIDE SEQUENCE [LARGE SCALE GENOMIC DNA]</scope>
    <source>
        <strain evidence="4 5">DSM 22694</strain>
    </source>
</reference>
<dbReference type="PANTHER" id="PTHR13903:SF8">
    <property type="entry name" value="PIRIN"/>
    <property type="match status" value="1"/>
</dbReference>
<dbReference type="PANTHER" id="PTHR13903">
    <property type="entry name" value="PIRIN-RELATED"/>
    <property type="match status" value="1"/>
</dbReference>
<protein>
    <recommendedName>
        <fullName evidence="3">Pirin N-terminal domain-containing protein</fullName>
    </recommendedName>
</protein>
<evidence type="ECO:0000256" key="1">
    <source>
        <dbReference type="ARBA" id="ARBA00008416"/>
    </source>
</evidence>
<accession>A0A1P8KEU6</accession>
<dbReference type="InterPro" id="IPR011051">
    <property type="entry name" value="RmlC_Cupin_sf"/>
</dbReference>
<evidence type="ECO:0000256" key="2">
    <source>
        <dbReference type="RuleBase" id="RU003457"/>
    </source>
</evidence>
<dbReference type="InterPro" id="IPR003829">
    <property type="entry name" value="Pirin_N_dom"/>
</dbReference>
<dbReference type="Pfam" id="PF02678">
    <property type="entry name" value="Pirin"/>
    <property type="match status" value="1"/>
</dbReference>
<dbReference type="InterPro" id="IPR012093">
    <property type="entry name" value="Pirin"/>
</dbReference>
<dbReference type="AlphaFoldDB" id="A0A1P8KEU6"/>
<organism evidence="4 5">
    <name type="scientific">Rhodoferax saidenbachensis</name>
    <dbReference type="NCBI Taxonomy" id="1484693"/>
    <lineage>
        <taxon>Bacteria</taxon>
        <taxon>Pseudomonadati</taxon>
        <taxon>Pseudomonadota</taxon>
        <taxon>Betaproteobacteria</taxon>
        <taxon>Burkholderiales</taxon>
        <taxon>Comamonadaceae</taxon>
        <taxon>Rhodoferax</taxon>
    </lineage>
</organism>
<proteinExistence type="inferred from homology"/>
<dbReference type="KEGG" id="rsb:RS694_19790"/>
<name>A0A1P8KEU6_9BURK</name>
<dbReference type="PIRSF" id="PIRSF006232">
    <property type="entry name" value="Pirin"/>
    <property type="match status" value="1"/>
</dbReference>
<evidence type="ECO:0000313" key="5">
    <source>
        <dbReference type="Proteomes" id="UP000186110"/>
    </source>
</evidence>
<comment type="similarity">
    <text evidence="1 2">Belongs to the pirin family.</text>
</comment>
<dbReference type="SUPFAM" id="SSF51182">
    <property type="entry name" value="RmlC-like cupins"/>
    <property type="match status" value="1"/>
</dbReference>
<evidence type="ECO:0000313" key="4">
    <source>
        <dbReference type="EMBL" id="APW44539.1"/>
    </source>
</evidence>
<dbReference type="Gene3D" id="2.60.120.10">
    <property type="entry name" value="Jelly Rolls"/>
    <property type="match status" value="1"/>
</dbReference>
<dbReference type="InterPro" id="IPR014710">
    <property type="entry name" value="RmlC-like_jellyroll"/>
</dbReference>
<sequence>MSAAATAEVTVQQRPIVHRTRGSTHGAITRLVSPGDLGEVLKPFIFLDRFEVAAGGEPPRFGMHPHSGIATLTYLMSGQTAYEDTTGEHGARGVLPNGGVEWMMAGGGVWHTGAPENTERVLGFQLWVAMPPELELAEAHSIYLGPEGVPHVGPVRVLLGAYEGKVSPIPAPSNMTYLGVHLKAGETWRFVPPAGHTVAWAAVGEGTLTVPATLRTGDLAVFDDAGGAITFEAQTDTAFVLGSGVQHPHELFMGPYSVHTSEAALHRGQAGIRERAQLLRQQGRM</sequence>
<dbReference type="RefSeq" id="WP_029708227.1">
    <property type="nucleotide sequence ID" value="NZ_CP019239.1"/>
</dbReference>
<gene>
    <name evidence="4" type="ORF">RS694_19790</name>
</gene>
<dbReference type="Proteomes" id="UP000186110">
    <property type="component" value="Chromosome"/>
</dbReference>
<feature type="domain" description="Pirin N-terminal" evidence="3">
    <location>
        <begin position="38"/>
        <end position="128"/>
    </location>
</feature>